<evidence type="ECO:0000313" key="3">
    <source>
        <dbReference type="EMBL" id="GJT88936.1"/>
    </source>
</evidence>
<sequence length="554" mass="63186">VSSLETELSELKQTNQFAEALSSIPGIVDNYLASQMKDAVNVAVQLKSNKLREDTQAENDEFLKHIDSNIKAIIKDQVKAQTSYAATTTLSKFKLKKIFIDKIEENKSLNGSEIQKNLYNTLIESYNSDKDLFVSYGDMVTLKRGRDDQDKDKEPSAGANRGTTRRRSGTKESSKEATQKESKSISSSKGTQSLFNEFLATPIDFSAFIMNRLKLNNLTQDVLTGPIYDLMKGTCKSVVELEYHMEEVFKATNDQLDWHNPKGRPYPHDLSKPLPLIQNARGRQVIPFDHFINNDLEYLKGRSLSKKYTTSLTKTKGPKRHRFYGYATNMETSKDVYSRHMIIDVTSLKIMEFFGYKHLEEITVRRQDDQLYRYRYSNQMIQPEQEGSTQGYPLDSVEVLRFDTSAGNPVKEIILKLNLPDHRILKDRDKDTEHLSQSDEVLKLKNFKKDATLKLFKSTNQERYKHVSPEVTSSQDGKVYKMAKRDYAWLMISRDITSLDARHSMSAARHGARSSSLPSDRAFSRPAGHSSQAVLAHLTFSGCLLLLLVFLYSS</sequence>
<reference evidence="3" key="1">
    <citation type="journal article" date="2022" name="Int. J. Mol. Sci.">
        <title>Draft Genome of Tanacetum Coccineum: Genomic Comparison of Closely Related Tanacetum-Family Plants.</title>
        <authorList>
            <person name="Yamashiro T."/>
            <person name="Shiraishi A."/>
            <person name="Nakayama K."/>
            <person name="Satake H."/>
        </authorList>
    </citation>
    <scope>NUCLEOTIDE SEQUENCE</scope>
</reference>
<feature type="transmembrane region" description="Helical" evidence="2">
    <location>
        <begin position="534"/>
        <end position="552"/>
    </location>
</feature>
<gene>
    <name evidence="3" type="ORF">Tco_1070653</name>
</gene>
<accession>A0ABQ5HM56</accession>
<protein>
    <submittedName>
        <fullName evidence="3">Uncharacterized protein</fullName>
    </submittedName>
</protein>
<evidence type="ECO:0000256" key="1">
    <source>
        <dbReference type="SAM" id="MobiDB-lite"/>
    </source>
</evidence>
<dbReference type="EMBL" id="BQNB010019776">
    <property type="protein sequence ID" value="GJT88936.1"/>
    <property type="molecule type" value="Genomic_DNA"/>
</dbReference>
<keyword evidence="2" id="KW-0812">Transmembrane</keyword>
<name>A0ABQ5HM56_9ASTR</name>
<keyword evidence="2" id="KW-0472">Membrane</keyword>
<evidence type="ECO:0000313" key="4">
    <source>
        <dbReference type="Proteomes" id="UP001151760"/>
    </source>
</evidence>
<reference evidence="3" key="2">
    <citation type="submission" date="2022-01" db="EMBL/GenBank/DDBJ databases">
        <authorList>
            <person name="Yamashiro T."/>
            <person name="Shiraishi A."/>
            <person name="Satake H."/>
            <person name="Nakayama K."/>
        </authorList>
    </citation>
    <scope>NUCLEOTIDE SEQUENCE</scope>
</reference>
<dbReference type="Proteomes" id="UP001151760">
    <property type="component" value="Unassembled WGS sequence"/>
</dbReference>
<feature type="non-terminal residue" evidence="3">
    <location>
        <position position="1"/>
    </location>
</feature>
<proteinExistence type="predicted"/>
<keyword evidence="4" id="KW-1185">Reference proteome</keyword>
<feature type="compositionally biased region" description="Basic and acidic residues" evidence="1">
    <location>
        <begin position="169"/>
        <end position="183"/>
    </location>
</feature>
<organism evidence="3 4">
    <name type="scientific">Tanacetum coccineum</name>
    <dbReference type="NCBI Taxonomy" id="301880"/>
    <lineage>
        <taxon>Eukaryota</taxon>
        <taxon>Viridiplantae</taxon>
        <taxon>Streptophyta</taxon>
        <taxon>Embryophyta</taxon>
        <taxon>Tracheophyta</taxon>
        <taxon>Spermatophyta</taxon>
        <taxon>Magnoliopsida</taxon>
        <taxon>eudicotyledons</taxon>
        <taxon>Gunneridae</taxon>
        <taxon>Pentapetalae</taxon>
        <taxon>asterids</taxon>
        <taxon>campanulids</taxon>
        <taxon>Asterales</taxon>
        <taxon>Asteraceae</taxon>
        <taxon>Asteroideae</taxon>
        <taxon>Anthemideae</taxon>
        <taxon>Anthemidinae</taxon>
        <taxon>Tanacetum</taxon>
    </lineage>
</organism>
<evidence type="ECO:0000256" key="2">
    <source>
        <dbReference type="SAM" id="Phobius"/>
    </source>
</evidence>
<comment type="caution">
    <text evidence="3">The sequence shown here is derived from an EMBL/GenBank/DDBJ whole genome shotgun (WGS) entry which is preliminary data.</text>
</comment>
<keyword evidence="2" id="KW-1133">Transmembrane helix</keyword>
<feature type="compositionally biased region" description="Basic and acidic residues" evidence="1">
    <location>
        <begin position="145"/>
        <end position="155"/>
    </location>
</feature>
<feature type="region of interest" description="Disordered" evidence="1">
    <location>
        <begin position="145"/>
        <end position="188"/>
    </location>
</feature>